<evidence type="ECO:0000313" key="2">
    <source>
        <dbReference type="EnsemblPlants" id="HORVU.MOREX.r3.7HG0729390.1.CDS1"/>
    </source>
</evidence>
<keyword evidence="3" id="KW-1185">Reference proteome</keyword>
<accession>A0A8I6YI86</accession>
<reference evidence="2" key="2">
    <citation type="submission" date="2020-10" db="EMBL/GenBank/DDBJ databases">
        <authorList>
            <person name="Scholz U."/>
            <person name="Mascher M."/>
            <person name="Fiebig A."/>
        </authorList>
    </citation>
    <scope>NUCLEOTIDE SEQUENCE [LARGE SCALE GENOMIC DNA]</scope>
    <source>
        <strain evidence="2">cv. Morex</strain>
    </source>
</reference>
<feature type="chain" id="PRO_5035152953" evidence="1">
    <location>
        <begin position="21"/>
        <end position="130"/>
    </location>
</feature>
<dbReference type="AlphaFoldDB" id="A0A8I6YI86"/>
<sequence>MVLFLVLFACVLQIMDLVDRFKMTRLPSWEIVSSGEVVFLIGLSLFATHAEVNLGTVLNHMPRYQLVVSWEGLLLLVLKKPSAYLPFLETSLSLTASAWPAKMVSFATELAGVRRKKSKVKAMGRKCMLF</sequence>
<evidence type="ECO:0000256" key="1">
    <source>
        <dbReference type="SAM" id="SignalP"/>
    </source>
</evidence>
<keyword evidence="1" id="KW-0732">Signal</keyword>
<reference evidence="2" key="3">
    <citation type="submission" date="2022-01" db="UniProtKB">
        <authorList>
            <consortium name="EnsemblPlants"/>
        </authorList>
    </citation>
    <scope>IDENTIFICATION</scope>
    <source>
        <strain evidence="2">subsp. vulgare</strain>
    </source>
</reference>
<dbReference type="Proteomes" id="UP000011116">
    <property type="component" value="Chromosome 7H"/>
</dbReference>
<dbReference type="Gramene" id="HORVU.MOREX.r2.7HG0605080.1">
    <property type="protein sequence ID" value="HORVU.MOREX.r2.7HG0605080.1.CDS.1"/>
    <property type="gene ID" value="HORVU.MOREX.r2.7HG0605080"/>
</dbReference>
<protein>
    <submittedName>
        <fullName evidence="2">Uncharacterized protein</fullName>
    </submittedName>
</protein>
<feature type="signal peptide" evidence="1">
    <location>
        <begin position="1"/>
        <end position="20"/>
    </location>
</feature>
<evidence type="ECO:0000313" key="3">
    <source>
        <dbReference type="Proteomes" id="UP000011116"/>
    </source>
</evidence>
<name>A0A8I6YI86_HORVV</name>
<reference evidence="3" key="1">
    <citation type="journal article" date="2012" name="Nature">
        <title>A physical, genetic and functional sequence assembly of the barley genome.</title>
        <authorList>
            <consortium name="The International Barley Genome Sequencing Consortium"/>
            <person name="Mayer K.F."/>
            <person name="Waugh R."/>
            <person name="Brown J.W."/>
            <person name="Schulman A."/>
            <person name="Langridge P."/>
            <person name="Platzer M."/>
            <person name="Fincher G.B."/>
            <person name="Muehlbauer G.J."/>
            <person name="Sato K."/>
            <person name="Close T.J."/>
            <person name="Wise R.P."/>
            <person name="Stein N."/>
        </authorList>
    </citation>
    <scope>NUCLEOTIDE SEQUENCE [LARGE SCALE GENOMIC DNA]</scope>
    <source>
        <strain evidence="3">cv. Morex</strain>
    </source>
</reference>
<dbReference type="Gramene" id="HORVU.MOREX.r3.7HG0729390.1">
    <property type="protein sequence ID" value="HORVU.MOREX.r3.7HG0729390.1.CDS1"/>
    <property type="gene ID" value="HORVU.MOREX.r3.7HG0729390"/>
</dbReference>
<organism evidence="2 3">
    <name type="scientific">Hordeum vulgare subsp. vulgare</name>
    <name type="common">Domesticated barley</name>
    <dbReference type="NCBI Taxonomy" id="112509"/>
    <lineage>
        <taxon>Eukaryota</taxon>
        <taxon>Viridiplantae</taxon>
        <taxon>Streptophyta</taxon>
        <taxon>Embryophyta</taxon>
        <taxon>Tracheophyta</taxon>
        <taxon>Spermatophyta</taxon>
        <taxon>Magnoliopsida</taxon>
        <taxon>Liliopsida</taxon>
        <taxon>Poales</taxon>
        <taxon>Poaceae</taxon>
        <taxon>BOP clade</taxon>
        <taxon>Pooideae</taxon>
        <taxon>Triticodae</taxon>
        <taxon>Triticeae</taxon>
        <taxon>Hordeinae</taxon>
        <taxon>Hordeum</taxon>
    </lineage>
</organism>
<dbReference type="EnsemblPlants" id="HORVU.MOREX.r3.7HG0729390.1">
    <property type="protein sequence ID" value="HORVU.MOREX.r3.7HG0729390.1.CDS1"/>
    <property type="gene ID" value="HORVU.MOREX.r3.7HG0729390"/>
</dbReference>
<proteinExistence type="predicted"/>